<proteinExistence type="predicted"/>
<evidence type="ECO:0000256" key="1">
    <source>
        <dbReference type="SAM" id="SignalP"/>
    </source>
</evidence>
<dbReference type="GO" id="GO:0050482">
    <property type="term" value="P:arachidonate secretion"/>
    <property type="evidence" value="ECO:0007669"/>
    <property type="project" value="InterPro"/>
</dbReference>
<gene>
    <name evidence="2" type="ORF">ACOF00016_LOCUS540</name>
</gene>
<name>A0A7S3KX86_9STRA</name>
<dbReference type="EMBL" id="HBIM01000626">
    <property type="protein sequence ID" value="CAE0402245.1"/>
    <property type="molecule type" value="Transcribed_RNA"/>
</dbReference>
<protein>
    <recommendedName>
        <fullName evidence="3">Phospholipase A2</fullName>
    </recommendedName>
</protein>
<evidence type="ECO:0000313" key="2">
    <source>
        <dbReference type="EMBL" id="CAE0402245.1"/>
    </source>
</evidence>
<dbReference type="AlphaFoldDB" id="A0A7S3KX86"/>
<dbReference type="GO" id="GO:0006644">
    <property type="term" value="P:phospholipid metabolic process"/>
    <property type="evidence" value="ECO:0007669"/>
    <property type="project" value="InterPro"/>
</dbReference>
<sequence length="218" mass="23621">MKILSSLLFLPLVAGGFTTKVCFAMNGKGVVDALVKCYDEDWGTDRRVGRNRFTDVNGCVSVQDTKTWWENPDIYCQVYPNGDCFATTSTKVEKNHPAGTDLDLGTVELTYNDGYCGDFGAHANGCGPASVPRWLNDAATSVSGFADPCAAHDACYVDVTKKRTYCDHAFYDDMEKLCGSSWTCMALANLYYGVVHKYGKASCEAARKGKGSTALCGV</sequence>
<dbReference type="GO" id="GO:0004623">
    <property type="term" value="F:phospholipase A2 activity"/>
    <property type="evidence" value="ECO:0007669"/>
    <property type="project" value="InterPro"/>
</dbReference>
<feature type="chain" id="PRO_5031109964" description="Phospholipase A2" evidence="1">
    <location>
        <begin position="16"/>
        <end position="218"/>
    </location>
</feature>
<keyword evidence="1" id="KW-0732">Signal</keyword>
<accession>A0A7S3KX86</accession>
<feature type="signal peptide" evidence="1">
    <location>
        <begin position="1"/>
        <end position="15"/>
    </location>
</feature>
<reference evidence="2" key="1">
    <citation type="submission" date="2021-01" db="EMBL/GenBank/DDBJ databases">
        <authorList>
            <person name="Corre E."/>
            <person name="Pelletier E."/>
            <person name="Niang G."/>
            <person name="Scheremetjew M."/>
            <person name="Finn R."/>
            <person name="Kale V."/>
            <person name="Holt S."/>
            <person name="Cochrane G."/>
            <person name="Meng A."/>
            <person name="Brown T."/>
            <person name="Cohen L."/>
        </authorList>
    </citation>
    <scope>NUCLEOTIDE SEQUENCE</scope>
    <source>
        <strain evidence="2">CCMP127</strain>
    </source>
</reference>
<organism evidence="2">
    <name type="scientific">Amphora coffeiformis</name>
    <dbReference type="NCBI Taxonomy" id="265554"/>
    <lineage>
        <taxon>Eukaryota</taxon>
        <taxon>Sar</taxon>
        <taxon>Stramenopiles</taxon>
        <taxon>Ochrophyta</taxon>
        <taxon>Bacillariophyta</taxon>
        <taxon>Bacillariophyceae</taxon>
        <taxon>Bacillariophycidae</taxon>
        <taxon>Thalassiophysales</taxon>
        <taxon>Catenulaceae</taxon>
        <taxon>Amphora</taxon>
    </lineage>
</organism>
<evidence type="ECO:0008006" key="3">
    <source>
        <dbReference type="Google" id="ProtNLM"/>
    </source>
</evidence>
<dbReference type="SUPFAM" id="SSF48619">
    <property type="entry name" value="Phospholipase A2, PLA2"/>
    <property type="match status" value="1"/>
</dbReference>
<dbReference type="Gene3D" id="1.20.90.10">
    <property type="entry name" value="Phospholipase A2 domain"/>
    <property type="match status" value="1"/>
</dbReference>
<dbReference type="InterPro" id="IPR036444">
    <property type="entry name" value="PLipase_A2_dom_sf"/>
</dbReference>